<sequence>MDGRAHETTTVPDQPAILRHAFAVAAAGRIAWGVAALVSPGANLRAAGVPESQSPEVDYLTRVFGARASAIGLGYLTGDSAARVRWQRLGMLVDSLDTVSGLTALRSIDDAPRRRAAALLVAITGTYAALGVAGSVHALLSDRP</sequence>
<feature type="transmembrane region" description="Helical" evidence="1">
    <location>
        <begin position="116"/>
        <end position="140"/>
    </location>
</feature>
<protein>
    <submittedName>
        <fullName evidence="2">Uncharacterized protein</fullName>
    </submittedName>
</protein>
<dbReference type="EMBL" id="JAPWIE010000010">
    <property type="protein sequence ID" value="MCZ4553582.1"/>
    <property type="molecule type" value="Genomic_DNA"/>
</dbReference>
<proteinExistence type="predicted"/>
<keyword evidence="3" id="KW-1185">Reference proteome</keyword>
<reference evidence="2" key="1">
    <citation type="submission" date="2022-12" db="EMBL/GenBank/DDBJ databases">
        <authorList>
            <person name="Krivoruchko A.V."/>
            <person name="Elkin A."/>
        </authorList>
    </citation>
    <scope>NUCLEOTIDE SEQUENCE</scope>
    <source>
        <strain evidence="2">IEGM 1388</strain>
    </source>
</reference>
<dbReference type="Proteomes" id="UP001067235">
    <property type="component" value="Unassembled WGS sequence"/>
</dbReference>
<keyword evidence="1" id="KW-0472">Membrane</keyword>
<accession>A0ABT4N6Q3</accession>
<evidence type="ECO:0000313" key="2">
    <source>
        <dbReference type="EMBL" id="MCZ4553582.1"/>
    </source>
</evidence>
<evidence type="ECO:0000313" key="3">
    <source>
        <dbReference type="Proteomes" id="UP001067235"/>
    </source>
</evidence>
<keyword evidence="1" id="KW-0812">Transmembrane</keyword>
<dbReference type="RefSeq" id="WP_301574223.1">
    <property type="nucleotide sequence ID" value="NZ_JAPWIE010000010.1"/>
</dbReference>
<name>A0ABT4N6Q3_GORRU</name>
<organism evidence="2 3">
    <name type="scientific">Gordonia rubripertincta</name>
    <name type="common">Rhodococcus corallinus</name>
    <dbReference type="NCBI Taxonomy" id="36822"/>
    <lineage>
        <taxon>Bacteria</taxon>
        <taxon>Bacillati</taxon>
        <taxon>Actinomycetota</taxon>
        <taxon>Actinomycetes</taxon>
        <taxon>Mycobacteriales</taxon>
        <taxon>Gordoniaceae</taxon>
        <taxon>Gordonia</taxon>
    </lineage>
</organism>
<gene>
    <name evidence="2" type="ORF">O4213_26585</name>
</gene>
<evidence type="ECO:0000256" key="1">
    <source>
        <dbReference type="SAM" id="Phobius"/>
    </source>
</evidence>
<comment type="caution">
    <text evidence="2">The sequence shown here is derived from an EMBL/GenBank/DDBJ whole genome shotgun (WGS) entry which is preliminary data.</text>
</comment>
<keyword evidence="1" id="KW-1133">Transmembrane helix</keyword>